<accession>A0A1H9W892</accession>
<dbReference type="AlphaFoldDB" id="A0A1H9W892"/>
<reference evidence="1 2" key="1">
    <citation type="submission" date="2016-10" db="EMBL/GenBank/DDBJ databases">
        <authorList>
            <person name="de Groot N.N."/>
        </authorList>
    </citation>
    <scope>NUCLEOTIDE SEQUENCE [LARGE SCALE GENOMIC DNA]</scope>
    <source>
        <strain evidence="1 2">DSM 18610</strain>
    </source>
</reference>
<gene>
    <name evidence="1" type="ORF">SAMN04488023_1624</name>
</gene>
<sequence length="72" mass="8522">MNTELMHELQLLQQSRANKFADELTDRFLSSVEAVNEKFTSSISKRGNMLMILESRLSLSTLRRLRERFFKK</sequence>
<dbReference type="OrthoDB" id="770677at2"/>
<organism evidence="1 2">
    <name type="scientific">Pedobacter rhizosphaerae</name>
    <dbReference type="NCBI Taxonomy" id="390241"/>
    <lineage>
        <taxon>Bacteria</taxon>
        <taxon>Pseudomonadati</taxon>
        <taxon>Bacteroidota</taxon>
        <taxon>Sphingobacteriia</taxon>
        <taxon>Sphingobacteriales</taxon>
        <taxon>Sphingobacteriaceae</taxon>
        <taxon>Pedobacter</taxon>
    </lineage>
</organism>
<evidence type="ECO:0000313" key="2">
    <source>
        <dbReference type="Proteomes" id="UP000199572"/>
    </source>
</evidence>
<dbReference type="EMBL" id="FOGG01000062">
    <property type="protein sequence ID" value="SES30065.1"/>
    <property type="molecule type" value="Genomic_DNA"/>
</dbReference>
<name>A0A1H9W892_9SPHI</name>
<protein>
    <submittedName>
        <fullName evidence="1">Uncharacterized protein</fullName>
    </submittedName>
</protein>
<dbReference type="RefSeq" id="WP_139180260.1">
    <property type="nucleotide sequence ID" value="NZ_FOGG01000062.1"/>
</dbReference>
<dbReference type="Proteomes" id="UP000199572">
    <property type="component" value="Unassembled WGS sequence"/>
</dbReference>
<proteinExistence type="predicted"/>
<evidence type="ECO:0000313" key="1">
    <source>
        <dbReference type="EMBL" id="SES30065.1"/>
    </source>
</evidence>
<keyword evidence="2" id="KW-1185">Reference proteome</keyword>